<feature type="non-terminal residue" evidence="2">
    <location>
        <position position="1"/>
    </location>
</feature>
<proteinExistence type="predicted"/>
<gene>
    <name evidence="2" type="ORF">CR513_51507</name>
</gene>
<feature type="region of interest" description="Disordered" evidence="1">
    <location>
        <begin position="1"/>
        <end position="21"/>
    </location>
</feature>
<evidence type="ECO:0000313" key="3">
    <source>
        <dbReference type="Proteomes" id="UP000257109"/>
    </source>
</evidence>
<protein>
    <submittedName>
        <fullName evidence="2">Uncharacterized protein</fullName>
    </submittedName>
</protein>
<comment type="caution">
    <text evidence="2">The sequence shown here is derived from an EMBL/GenBank/DDBJ whole genome shotgun (WGS) entry which is preliminary data.</text>
</comment>
<reference evidence="2" key="1">
    <citation type="submission" date="2018-05" db="EMBL/GenBank/DDBJ databases">
        <title>Draft genome of Mucuna pruriens seed.</title>
        <authorList>
            <person name="Nnadi N.E."/>
            <person name="Vos R."/>
            <person name="Hasami M.H."/>
            <person name="Devisetty U.K."/>
            <person name="Aguiy J.C."/>
        </authorList>
    </citation>
    <scope>NUCLEOTIDE SEQUENCE [LARGE SCALE GENOMIC DNA]</scope>
    <source>
        <strain evidence="2">JCA_2017</strain>
    </source>
</reference>
<dbReference type="AlphaFoldDB" id="A0A371ETL5"/>
<organism evidence="2 3">
    <name type="scientific">Mucuna pruriens</name>
    <name type="common">Velvet bean</name>
    <name type="synonym">Dolichos pruriens</name>
    <dbReference type="NCBI Taxonomy" id="157652"/>
    <lineage>
        <taxon>Eukaryota</taxon>
        <taxon>Viridiplantae</taxon>
        <taxon>Streptophyta</taxon>
        <taxon>Embryophyta</taxon>
        <taxon>Tracheophyta</taxon>
        <taxon>Spermatophyta</taxon>
        <taxon>Magnoliopsida</taxon>
        <taxon>eudicotyledons</taxon>
        <taxon>Gunneridae</taxon>
        <taxon>Pentapetalae</taxon>
        <taxon>rosids</taxon>
        <taxon>fabids</taxon>
        <taxon>Fabales</taxon>
        <taxon>Fabaceae</taxon>
        <taxon>Papilionoideae</taxon>
        <taxon>50 kb inversion clade</taxon>
        <taxon>NPAAA clade</taxon>
        <taxon>indigoferoid/millettioid clade</taxon>
        <taxon>Phaseoleae</taxon>
        <taxon>Mucuna</taxon>
    </lineage>
</organism>
<feature type="compositionally biased region" description="Basic and acidic residues" evidence="1">
    <location>
        <begin position="9"/>
        <end position="21"/>
    </location>
</feature>
<evidence type="ECO:0000256" key="1">
    <source>
        <dbReference type="SAM" id="MobiDB-lite"/>
    </source>
</evidence>
<dbReference type="EMBL" id="QJKJ01012131">
    <property type="protein sequence ID" value="RDX69391.1"/>
    <property type="molecule type" value="Genomic_DNA"/>
</dbReference>
<feature type="region of interest" description="Disordered" evidence="1">
    <location>
        <begin position="48"/>
        <end position="68"/>
    </location>
</feature>
<accession>A0A371ETL5</accession>
<name>A0A371ETL5_MUCPR</name>
<sequence length="88" mass="10276">MVQVSSCSRTHDRELLHSEEPNRKANLRWLSGAFCKKKWRTQRLKEEIIQDRRGAKPQSKKSMASHHNDPMVVSMVVAECKIERAFIN</sequence>
<dbReference type="Proteomes" id="UP000257109">
    <property type="component" value="Unassembled WGS sequence"/>
</dbReference>
<evidence type="ECO:0000313" key="2">
    <source>
        <dbReference type="EMBL" id="RDX69391.1"/>
    </source>
</evidence>
<keyword evidence="3" id="KW-1185">Reference proteome</keyword>